<dbReference type="InterPro" id="IPR012319">
    <property type="entry name" value="FPG_cat"/>
</dbReference>
<dbReference type="GO" id="GO:0003684">
    <property type="term" value="F:damaged DNA binding"/>
    <property type="evidence" value="ECO:0007669"/>
    <property type="project" value="InterPro"/>
</dbReference>
<evidence type="ECO:0000259" key="22">
    <source>
        <dbReference type="PROSITE" id="PS51068"/>
    </source>
</evidence>
<keyword evidence="12" id="KW-0862">Zinc</keyword>
<dbReference type="GO" id="GO:0140078">
    <property type="term" value="F:class I DNA-(apurinic or apyrimidinic site) endonuclease activity"/>
    <property type="evidence" value="ECO:0007669"/>
    <property type="project" value="UniProtKB-EC"/>
</dbReference>
<dbReference type="OrthoDB" id="9800855at2"/>
<keyword evidence="11" id="KW-0378">Hydrolase</keyword>
<dbReference type="InterPro" id="IPR035937">
    <property type="entry name" value="FPG_N"/>
</dbReference>
<dbReference type="EC" id="3.2.2.23" evidence="5"/>
<evidence type="ECO:0000256" key="3">
    <source>
        <dbReference type="ARBA" id="ARBA00009409"/>
    </source>
</evidence>
<dbReference type="STRING" id="1045775.SAMN05216378_5097"/>
<comment type="catalytic activity">
    <reaction evidence="1">
        <text>Hydrolysis of DNA containing ring-opened 7-methylguanine residues, releasing 2,6-diamino-4-hydroxy-5-(N-methyl)formamidopyrimidine.</text>
        <dbReference type="EC" id="3.2.2.23"/>
    </reaction>
</comment>
<organism evidence="23 24">
    <name type="scientific">Paenibacillus catalpae</name>
    <dbReference type="NCBI Taxonomy" id="1045775"/>
    <lineage>
        <taxon>Bacteria</taxon>
        <taxon>Bacillati</taxon>
        <taxon>Bacillota</taxon>
        <taxon>Bacilli</taxon>
        <taxon>Bacillales</taxon>
        <taxon>Paenibacillaceae</taxon>
        <taxon>Paenibacillus</taxon>
    </lineage>
</organism>
<dbReference type="GO" id="GO:0003690">
    <property type="term" value="F:double-stranded DNA binding"/>
    <property type="evidence" value="ECO:0007669"/>
    <property type="project" value="UniProtKB-ARBA"/>
</dbReference>
<dbReference type="FunFam" id="1.10.8.50:FF:000003">
    <property type="entry name" value="Formamidopyrimidine-DNA glycosylase"/>
    <property type="match status" value="1"/>
</dbReference>
<evidence type="ECO:0000256" key="20">
    <source>
        <dbReference type="PROSITE-ProRule" id="PRU00391"/>
    </source>
</evidence>
<evidence type="ECO:0000256" key="15">
    <source>
        <dbReference type="ARBA" id="ARBA00023239"/>
    </source>
</evidence>
<evidence type="ECO:0000256" key="6">
    <source>
        <dbReference type="ARBA" id="ARBA00012720"/>
    </source>
</evidence>
<evidence type="ECO:0000256" key="11">
    <source>
        <dbReference type="ARBA" id="ARBA00022801"/>
    </source>
</evidence>
<evidence type="ECO:0000256" key="16">
    <source>
        <dbReference type="ARBA" id="ARBA00023268"/>
    </source>
</evidence>
<evidence type="ECO:0000256" key="14">
    <source>
        <dbReference type="ARBA" id="ARBA00023204"/>
    </source>
</evidence>
<sequence length="271" mass="30583">MPELPEMENYRLRLSELIIGSPITGTEVTRDKSINISAEQFEAELVGRTIWFVERRGKHLLFHLDNGKRLVLHLMLGGTIFYGTDEERPDRTVQVTIRFATGNLYFIGLRLGYLHFMSVKEADAKLSELGPDPFDKRLTLEHFKARFAKKRGALKTALVDQHVLSGIGNCYADEIAFAAKIRPDAKIPSLTSETWERLYESMHSVLKEAISKGGYMELPLTAGDTLTGGYNDHCQVYDRGGEPCFVCGTLIEQFEISSRKAFVCPTCQKEQ</sequence>
<comment type="cofactor">
    <cofactor evidence="2">
        <name>Zn(2+)</name>
        <dbReference type="ChEBI" id="CHEBI:29105"/>
    </cofactor>
</comment>
<dbReference type="InterPro" id="IPR010663">
    <property type="entry name" value="Znf_FPG/IleRS"/>
</dbReference>
<dbReference type="PROSITE" id="PS51066">
    <property type="entry name" value="ZF_FPG_2"/>
    <property type="match status" value="1"/>
</dbReference>
<name>A0A1I2FY67_9BACL</name>
<evidence type="ECO:0000256" key="7">
    <source>
        <dbReference type="ARBA" id="ARBA00016240"/>
    </source>
</evidence>
<comment type="subunit">
    <text evidence="4">Monomer.</text>
</comment>
<dbReference type="RefSeq" id="WP_091189213.1">
    <property type="nucleotide sequence ID" value="NZ_FOMT01000005.1"/>
</dbReference>
<evidence type="ECO:0000256" key="18">
    <source>
        <dbReference type="ARBA" id="ARBA00030638"/>
    </source>
</evidence>
<evidence type="ECO:0000256" key="9">
    <source>
        <dbReference type="ARBA" id="ARBA00022763"/>
    </source>
</evidence>
<dbReference type="InterPro" id="IPR015886">
    <property type="entry name" value="H2TH_FPG"/>
</dbReference>
<keyword evidence="13" id="KW-0238">DNA-binding</keyword>
<dbReference type="InterPro" id="IPR000214">
    <property type="entry name" value="Znf_DNA_glyclase/AP_lyase"/>
</dbReference>
<dbReference type="Gene3D" id="1.10.8.50">
    <property type="match status" value="1"/>
</dbReference>
<keyword evidence="24" id="KW-1185">Reference proteome</keyword>
<dbReference type="InterPro" id="IPR020629">
    <property type="entry name" value="FPG_Glyclase"/>
</dbReference>
<keyword evidence="16" id="KW-0511">Multifunctional enzyme</keyword>
<evidence type="ECO:0000256" key="1">
    <source>
        <dbReference type="ARBA" id="ARBA00001668"/>
    </source>
</evidence>
<evidence type="ECO:0000256" key="8">
    <source>
        <dbReference type="ARBA" id="ARBA00022723"/>
    </source>
</evidence>
<feature type="domain" description="Formamidopyrimidine-DNA glycosylase catalytic" evidence="22">
    <location>
        <begin position="2"/>
        <end position="135"/>
    </location>
</feature>
<dbReference type="PANTHER" id="PTHR22993:SF9">
    <property type="entry name" value="FORMAMIDOPYRIMIDINE-DNA GLYCOSYLASE"/>
    <property type="match status" value="1"/>
</dbReference>
<evidence type="ECO:0000256" key="12">
    <source>
        <dbReference type="ARBA" id="ARBA00022833"/>
    </source>
</evidence>
<dbReference type="Pfam" id="PF06827">
    <property type="entry name" value="zf-FPG_IleRS"/>
    <property type="match status" value="1"/>
</dbReference>
<evidence type="ECO:0000256" key="5">
    <source>
        <dbReference type="ARBA" id="ARBA00012024"/>
    </source>
</evidence>
<dbReference type="InterPro" id="IPR010979">
    <property type="entry name" value="Ribosomal_uS13-like_H2TH"/>
</dbReference>
<keyword evidence="10 20" id="KW-0863">Zinc-finger</keyword>
<reference evidence="24" key="1">
    <citation type="submission" date="2016-10" db="EMBL/GenBank/DDBJ databases">
        <authorList>
            <person name="Varghese N."/>
            <person name="Submissions S."/>
        </authorList>
    </citation>
    <scope>NUCLEOTIDE SEQUENCE [LARGE SCALE GENOMIC DNA]</scope>
    <source>
        <strain evidence="24">CGMCC 1.10784</strain>
    </source>
</reference>
<evidence type="ECO:0000313" key="24">
    <source>
        <dbReference type="Proteomes" id="UP000198855"/>
    </source>
</evidence>
<evidence type="ECO:0000256" key="4">
    <source>
        <dbReference type="ARBA" id="ARBA00011245"/>
    </source>
</evidence>
<keyword evidence="15 23" id="KW-0456">Lyase</keyword>
<dbReference type="Gene3D" id="3.20.190.10">
    <property type="entry name" value="MutM-like, N-terminal"/>
    <property type="match status" value="1"/>
</dbReference>
<dbReference type="GO" id="GO:0008270">
    <property type="term" value="F:zinc ion binding"/>
    <property type="evidence" value="ECO:0007669"/>
    <property type="project" value="UniProtKB-KW"/>
</dbReference>
<keyword evidence="8" id="KW-0479">Metal-binding</keyword>
<dbReference type="SUPFAM" id="SSF46946">
    <property type="entry name" value="S13-like H2TH domain"/>
    <property type="match status" value="1"/>
</dbReference>
<protein>
    <recommendedName>
        <fullName evidence="7">Formamidopyrimidine-DNA glycosylase</fullName>
        <ecNumber evidence="5">3.2.2.23</ecNumber>
        <ecNumber evidence="6">4.2.99.18</ecNumber>
    </recommendedName>
    <alternativeName>
        <fullName evidence="18">DNA-(apurinic or apyrimidinic site) lyase MutM</fullName>
    </alternativeName>
</protein>
<keyword evidence="9" id="KW-0227">DNA damage</keyword>
<dbReference type="PANTHER" id="PTHR22993">
    <property type="entry name" value="FORMAMIDOPYRIMIDINE-DNA GLYCOSYLASE"/>
    <property type="match status" value="1"/>
</dbReference>
<evidence type="ECO:0000256" key="10">
    <source>
        <dbReference type="ARBA" id="ARBA00022771"/>
    </source>
</evidence>
<dbReference type="Pfam" id="PF01149">
    <property type="entry name" value="Fapy_DNA_glyco"/>
    <property type="match status" value="1"/>
</dbReference>
<evidence type="ECO:0000259" key="21">
    <source>
        <dbReference type="PROSITE" id="PS51066"/>
    </source>
</evidence>
<dbReference type="AlphaFoldDB" id="A0A1I2FY67"/>
<comment type="similarity">
    <text evidence="3">Belongs to the FPG family.</text>
</comment>
<proteinExistence type="inferred from homology"/>
<gene>
    <name evidence="23" type="ORF">SAMN05216378_5097</name>
</gene>
<dbReference type="GO" id="GO:0034039">
    <property type="term" value="F:8-oxo-7,8-dihydroguanine DNA N-glycosylase activity"/>
    <property type="evidence" value="ECO:0007669"/>
    <property type="project" value="TreeGrafter"/>
</dbReference>
<evidence type="ECO:0000256" key="2">
    <source>
        <dbReference type="ARBA" id="ARBA00001947"/>
    </source>
</evidence>
<dbReference type="SMART" id="SM01232">
    <property type="entry name" value="H2TH"/>
    <property type="match status" value="1"/>
</dbReference>
<dbReference type="GO" id="GO:0006284">
    <property type="term" value="P:base-excision repair"/>
    <property type="evidence" value="ECO:0007669"/>
    <property type="project" value="InterPro"/>
</dbReference>
<dbReference type="PROSITE" id="PS51068">
    <property type="entry name" value="FPG_CAT"/>
    <property type="match status" value="1"/>
</dbReference>
<dbReference type="NCBIfam" id="TIGR00577">
    <property type="entry name" value="fpg"/>
    <property type="match status" value="1"/>
</dbReference>
<evidence type="ECO:0000256" key="13">
    <source>
        <dbReference type="ARBA" id="ARBA00023125"/>
    </source>
</evidence>
<dbReference type="SMART" id="SM00898">
    <property type="entry name" value="Fapy_DNA_glyco"/>
    <property type="match status" value="1"/>
</dbReference>
<dbReference type="SUPFAM" id="SSF57716">
    <property type="entry name" value="Glucocorticoid receptor-like (DNA-binding domain)"/>
    <property type="match status" value="1"/>
</dbReference>
<dbReference type="Proteomes" id="UP000198855">
    <property type="component" value="Unassembled WGS sequence"/>
</dbReference>
<feature type="domain" description="FPG-type" evidence="21">
    <location>
        <begin position="235"/>
        <end position="269"/>
    </location>
</feature>
<accession>A0A1I2FY67</accession>
<evidence type="ECO:0000313" key="23">
    <source>
        <dbReference type="EMBL" id="SFF09779.1"/>
    </source>
</evidence>
<dbReference type="SUPFAM" id="SSF81624">
    <property type="entry name" value="N-terminal domain of MutM-like DNA repair proteins"/>
    <property type="match status" value="1"/>
</dbReference>
<evidence type="ECO:0000256" key="19">
    <source>
        <dbReference type="ARBA" id="ARBA00044632"/>
    </source>
</evidence>
<keyword evidence="14" id="KW-0234">DNA repair</keyword>
<comment type="catalytic activity">
    <reaction evidence="19">
        <text>2'-deoxyribonucleotide-(2'-deoxyribose 5'-phosphate)-2'-deoxyribonucleotide-DNA = a 3'-end 2'-deoxyribonucleotide-(2,3-dehydro-2,3-deoxyribose 5'-phosphate)-DNA + a 5'-end 5'-phospho-2'-deoxyribonucleoside-DNA + H(+)</text>
        <dbReference type="Rhea" id="RHEA:66592"/>
        <dbReference type="Rhea" id="RHEA-COMP:13180"/>
        <dbReference type="Rhea" id="RHEA-COMP:16897"/>
        <dbReference type="Rhea" id="RHEA-COMP:17067"/>
        <dbReference type="ChEBI" id="CHEBI:15378"/>
        <dbReference type="ChEBI" id="CHEBI:136412"/>
        <dbReference type="ChEBI" id="CHEBI:157695"/>
        <dbReference type="ChEBI" id="CHEBI:167181"/>
        <dbReference type="EC" id="4.2.99.18"/>
    </reaction>
</comment>
<dbReference type="Pfam" id="PF06831">
    <property type="entry name" value="H2TH"/>
    <property type="match status" value="1"/>
</dbReference>
<evidence type="ECO:0000256" key="17">
    <source>
        <dbReference type="ARBA" id="ARBA00023295"/>
    </source>
</evidence>
<dbReference type="EMBL" id="FOMT01000005">
    <property type="protein sequence ID" value="SFF09779.1"/>
    <property type="molecule type" value="Genomic_DNA"/>
</dbReference>
<keyword evidence="17" id="KW-0326">Glycosidase</keyword>
<dbReference type="EC" id="4.2.99.18" evidence="6"/>